<dbReference type="PRINTS" id="PR00080">
    <property type="entry name" value="SDRFAMILY"/>
</dbReference>
<dbReference type="EMBL" id="CP016022">
    <property type="protein sequence ID" value="ANJ71603.1"/>
    <property type="molecule type" value="Genomic_DNA"/>
</dbReference>
<evidence type="ECO:0000313" key="4">
    <source>
        <dbReference type="EMBL" id="ANJ71603.1"/>
    </source>
</evidence>
<dbReference type="PROSITE" id="PS00061">
    <property type="entry name" value="ADH_SHORT"/>
    <property type="match status" value="1"/>
</dbReference>
<sequence>MLFDHQALVGKRYLITGGSSGIGRATAVALAACGASLVVMGRDEARTRETVAMLGTDAPHTPVVVDFQDADTTADAVKEAAVAAGGVDGVFHGAGLELLLPIKMTKRSSLDKMFASSVFSAFGIARALSLKGVVREEGGAFVIMSSAAGLRGQSGMTAYSAAKAAVDGMMRSLAVELAPRGIRVNSIAAGAVETAMHGRLANTLPSAAMEAYEAKHLLGFGRPEDVASAAVFLLSPAARWITGTTMVVDGGFTVR</sequence>
<name>A0A191ZU23_9RALS</name>
<comment type="similarity">
    <text evidence="1">Belongs to the short-chain dehydrogenases/reductases (SDR) family.</text>
</comment>
<keyword evidence="2" id="KW-0560">Oxidoreductase</keyword>
<dbReference type="PRINTS" id="PR00081">
    <property type="entry name" value="GDHRDH"/>
</dbReference>
<evidence type="ECO:0000256" key="1">
    <source>
        <dbReference type="ARBA" id="ARBA00006484"/>
    </source>
</evidence>
<dbReference type="AlphaFoldDB" id="A0A191ZU23"/>
<gene>
    <name evidence="4" type="ORF">A9Y76_03525</name>
</gene>
<dbReference type="FunFam" id="3.40.50.720:FF:000084">
    <property type="entry name" value="Short-chain dehydrogenase reductase"/>
    <property type="match status" value="1"/>
</dbReference>
<keyword evidence="5" id="KW-1185">Reference proteome</keyword>
<reference evidence="5" key="1">
    <citation type="submission" date="2016-06" db="EMBL/GenBank/DDBJ databases">
        <authorList>
            <person name="Xu Y."/>
            <person name="Nagy A."/>
            <person name="Yan X."/>
            <person name="Kim S.W."/>
            <person name="Haley B."/>
            <person name="Liu N.T."/>
            <person name="Nou X."/>
        </authorList>
    </citation>
    <scope>NUCLEOTIDE SEQUENCE [LARGE SCALE GENOMIC DNA]</scope>
    <source>
        <strain evidence="5">ATCC 49129</strain>
    </source>
</reference>
<dbReference type="Gene3D" id="3.40.50.720">
    <property type="entry name" value="NAD(P)-binding Rossmann-like Domain"/>
    <property type="match status" value="1"/>
</dbReference>
<dbReference type="InterPro" id="IPR002347">
    <property type="entry name" value="SDR_fam"/>
</dbReference>
<dbReference type="Pfam" id="PF13561">
    <property type="entry name" value="adh_short_C2"/>
    <property type="match status" value="1"/>
</dbReference>
<evidence type="ECO:0000313" key="5">
    <source>
        <dbReference type="Proteomes" id="UP000078572"/>
    </source>
</evidence>
<dbReference type="PANTHER" id="PTHR43477">
    <property type="entry name" value="DIHYDROANTICAPSIN 7-DEHYDROGENASE"/>
    <property type="match status" value="1"/>
</dbReference>
<evidence type="ECO:0000259" key="3">
    <source>
        <dbReference type="SMART" id="SM00822"/>
    </source>
</evidence>
<protein>
    <submittedName>
        <fullName evidence="4">Short-chain dehydrogenase</fullName>
    </submittedName>
</protein>
<dbReference type="PANTHER" id="PTHR43477:SF1">
    <property type="entry name" value="DIHYDROANTICAPSIN 7-DEHYDROGENASE"/>
    <property type="match status" value="1"/>
</dbReference>
<feature type="domain" description="Ketoreductase" evidence="3">
    <location>
        <begin position="11"/>
        <end position="190"/>
    </location>
</feature>
<dbReference type="InterPro" id="IPR020904">
    <property type="entry name" value="Sc_DH/Rdtase_CS"/>
</dbReference>
<organism evidence="4 5">
    <name type="scientific">Ralstonia insidiosa</name>
    <dbReference type="NCBI Taxonomy" id="190721"/>
    <lineage>
        <taxon>Bacteria</taxon>
        <taxon>Pseudomonadati</taxon>
        <taxon>Pseudomonadota</taxon>
        <taxon>Betaproteobacteria</taxon>
        <taxon>Burkholderiales</taxon>
        <taxon>Burkholderiaceae</taxon>
        <taxon>Ralstonia</taxon>
    </lineage>
</organism>
<dbReference type="SMART" id="SM00822">
    <property type="entry name" value="PKS_KR"/>
    <property type="match status" value="1"/>
</dbReference>
<evidence type="ECO:0000256" key="2">
    <source>
        <dbReference type="ARBA" id="ARBA00023002"/>
    </source>
</evidence>
<dbReference type="CDD" id="cd05233">
    <property type="entry name" value="SDR_c"/>
    <property type="match status" value="1"/>
</dbReference>
<dbReference type="OrthoDB" id="8929871at2"/>
<accession>A0A191ZU23</accession>
<dbReference type="InterPro" id="IPR057326">
    <property type="entry name" value="KR_dom"/>
</dbReference>
<proteinExistence type="inferred from homology"/>
<dbReference type="SUPFAM" id="SSF51735">
    <property type="entry name" value="NAD(P)-binding Rossmann-fold domains"/>
    <property type="match status" value="1"/>
</dbReference>
<dbReference type="Proteomes" id="UP000078572">
    <property type="component" value="Chromosome 1"/>
</dbReference>
<dbReference type="GO" id="GO:0016491">
    <property type="term" value="F:oxidoreductase activity"/>
    <property type="evidence" value="ECO:0007669"/>
    <property type="project" value="UniProtKB-KW"/>
</dbReference>
<dbReference type="InterPro" id="IPR036291">
    <property type="entry name" value="NAD(P)-bd_dom_sf"/>
</dbReference>
<dbReference type="InterPro" id="IPR051122">
    <property type="entry name" value="SDR_DHRS6-like"/>
</dbReference>